<dbReference type="EMBL" id="CM007905">
    <property type="protein sequence ID" value="OTF91717.1"/>
    <property type="molecule type" value="Genomic_DNA"/>
</dbReference>
<dbReference type="AlphaFoldDB" id="A0A251RZ34"/>
<proteinExistence type="predicted"/>
<keyword evidence="2" id="KW-1185">Reference proteome</keyword>
<reference evidence="2" key="1">
    <citation type="journal article" date="2017" name="Nature">
        <title>The sunflower genome provides insights into oil metabolism, flowering and Asterid evolution.</title>
        <authorList>
            <person name="Badouin H."/>
            <person name="Gouzy J."/>
            <person name="Grassa C.J."/>
            <person name="Murat F."/>
            <person name="Staton S.E."/>
            <person name="Cottret L."/>
            <person name="Lelandais-Briere C."/>
            <person name="Owens G.L."/>
            <person name="Carrere S."/>
            <person name="Mayjonade B."/>
            <person name="Legrand L."/>
            <person name="Gill N."/>
            <person name="Kane N.C."/>
            <person name="Bowers J.E."/>
            <person name="Hubner S."/>
            <person name="Bellec A."/>
            <person name="Berard A."/>
            <person name="Berges H."/>
            <person name="Blanchet N."/>
            <person name="Boniface M.C."/>
            <person name="Brunel D."/>
            <person name="Catrice O."/>
            <person name="Chaidir N."/>
            <person name="Claudel C."/>
            <person name="Donnadieu C."/>
            <person name="Faraut T."/>
            <person name="Fievet G."/>
            <person name="Helmstetter N."/>
            <person name="King M."/>
            <person name="Knapp S.J."/>
            <person name="Lai Z."/>
            <person name="Le Paslier M.C."/>
            <person name="Lippi Y."/>
            <person name="Lorenzon L."/>
            <person name="Mandel J.R."/>
            <person name="Marage G."/>
            <person name="Marchand G."/>
            <person name="Marquand E."/>
            <person name="Bret-Mestries E."/>
            <person name="Morien E."/>
            <person name="Nambeesan S."/>
            <person name="Nguyen T."/>
            <person name="Pegot-Espagnet P."/>
            <person name="Pouilly N."/>
            <person name="Raftis F."/>
            <person name="Sallet E."/>
            <person name="Schiex T."/>
            <person name="Thomas J."/>
            <person name="Vandecasteele C."/>
            <person name="Vares D."/>
            <person name="Vear F."/>
            <person name="Vautrin S."/>
            <person name="Crespi M."/>
            <person name="Mangin B."/>
            <person name="Burke J.M."/>
            <person name="Salse J."/>
            <person name="Munos S."/>
            <person name="Vincourt P."/>
            <person name="Rieseberg L.H."/>
            <person name="Langlade N.B."/>
        </authorList>
    </citation>
    <scope>NUCLEOTIDE SEQUENCE [LARGE SCALE GENOMIC DNA]</scope>
    <source>
        <strain evidence="2">cv. SF193</strain>
    </source>
</reference>
<dbReference type="Proteomes" id="UP000215914">
    <property type="component" value="Chromosome 16"/>
</dbReference>
<evidence type="ECO:0000313" key="2">
    <source>
        <dbReference type="Proteomes" id="UP000215914"/>
    </source>
</evidence>
<accession>A0A251RZ34</accession>
<organism evidence="1 2">
    <name type="scientific">Helianthus annuus</name>
    <name type="common">Common sunflower</name>
    <dbReference type="NCBI Taxonomy" id="4232"/>
    <lineage>
        <taxon>Eukaryota</taxon>
        <taxon>Viridiplantae</taxon>
        <taxon>Streptophyta</taxon>
        <taxon>Embryophyta</taxon>
        <taxon>Tracheophyta</taxon>
        <taxon>Spermatophyta</taxon>
        <taxon>Magnoliopsida</taxon>
        <taxon>eudicotyledons</taxon>
        <taxon>Gunneridae</taxon>
        <taxon>Pentapetalae</taxon>
        <taxon>asterids</taxon>
        <taxon>campanulids</taxon>
        <taxon>Asterales</taxon>
        <taxon>Asteraceae</taxon>
        <taxon>Asteroideae</taxon>
        <taxon>Heliantheae alliance</taxon>
        <taxon>Heliantheae</taxon>
        <taxon>Helianthus</taxon>
    </lineage>
</organism>
<evidence type="ECO:0000313" key="1">
    <source>
        <dbReference type="EMBL" id="OTF91717.1"/>
    </source>
</evidence>
<gene>
    <name evidence="1" type="ORF">HannXRQ_Chr16g0513951</name>
</gene>
<name>A0A251RZ34_HELAN</name>
<sequence length="66" mass="7800">MGEVETLRSHWSSCLWNLNSNHWWLTSVVALEAYWIHYCKFTSVLKGNCKLDHILFMNSVVIKFVL</sequence>
<dbReference type="InParanoid" id="A0A251RZ34"/>
<protein>
    <submittedName>
        <fullName evidence="1">Uncharacterized protein</fullName>
    </submittedName>
</protein>